<evidence type="ECO:0000256" key="6">
    <source>
        <dbReference type="PIRSR" id="PIRSR000106-2"/>
    </source>
</evidence>
<dbReference type="EMBL" id="CADCWM010000463">
    <property type="protein sequence ID" value="CAA9561156.1"/>
    <property type="molecule type" value="Genomic_DNA"/>
</dbReference>
<dbReference type="InterPro" id="IPR036291">
    <property type="entry name" value="NAD(P)-bd_dom_sf"/>
</dbReference>
<dbReference type="EC" id="1.1.1.38" evidence="11"/>
<dbReference type="GO" id="GO:0006108">
    <property type="term" value="P:malate metabolic process"/>
    <property type="evidence" value="ECO:0007669"/>
    <property type="project" value="TreeGrafter"/>
</dbReference>
<dbReference type="FunFam" id="3.40.50.720:FF:000182">
    <property type="entry name" value="NAD-dependent malic enzyme"/>
    <property type="match status" value="1"/>
</dbReference>
<comment type="cofactor">
    <cofactor evidence="7">
        <name>Mg(2+)</name>
        <dbReference type="ChEBI" id="CHEBI:18420"/>
    </cofactor>
    <cofactor evidence="7">
        <name>Mn(2+)</name>
        <dbReference type="ChEBI" id="CHEBI:29035"/>
    </cofactor>
    <text evidence="7">Divalent metal cations. Prefers magnesium or manganese.</text>
</comment>
<protein>
    <submittedName>
        <fullName evidence="11">NAD-dependent malic enzyme</fullName>
        <ecNumber evidence="11">1.1.1.38</ecNumber>
    </submittedName>
</protein>
<evidence type="ECO:0000256" key="4">
    <source>
        <dbReference type="ARBA" id="ARBA00023002"/>
    </source>
</evidence>
<evidence type="ECO:0000256" key="2">
    <source>
        <dbReference type="ARBA" id="ARBA00008785"/>
    </source>
</evidence>
<dbReference type="InterPro" id="IPR037062">
    <property type="entry name" value="Malic_N_dom_sf"/>
</dbReference>
<evidence type="ECO:0000259" key="9">
    <source>
        <dbReference type="SMART" id="SM00919"/>
    </source>
</evidence>
<dbReference type="PANTHER" id="PTHR23406:SF34">
    <property type="entry name" value="NAD-DEPENDENT MALIC ENZYME, MITOCHONDRIAL"/>
    <property type="match status" value="1"/>
</dbReference>
<comment type="similarity">
    <text evidence="2 8">Belongs to the malic enzymes family.</text>
</comment>
<dbReference type="Pfam" id="PF03949">
    <property type="entry name" value="Malic_M"/>
    <property type="match status" value="1"/>
</dbReference>
<comment type="cofactor">
    <cofactor evidence="1">
        <name>Mn(2+)</name>
        <dbReference type="ChEBI" id="CHEBI:29035"/>
    </cofactor>
</comment>
<feature type="domain" description="Malic enzyme N-terminal" evidence="10">
    <location>
        <begin position="1"/>
        <end position="87"/>
    </location>
</feature>
<dbReference type="NCBIfam" id="NF010052">
    <property type="entry name" value="PRK13529.1"/>
    <property type="match status" value="1"/>
</dbReference>
<dbReference type="InterPro" id="IPR012301">
    <property type="entry name" value="Malic_N_dom"/>
</dbReference>
<sequence>KLALYTAGAGIHPATTLPVLLDVGTDNQELLTDPLYLGWRHPRVRGAEYDAFIDEFVAGVRRHFPRAVLQWEDFASANAARLLARYRNDLCTFNDDIQGTGAVALAGLLAAVNVAGTTLAEQRIVFLGAGQAATGIAEQLVAAMIREGLGEEEARATIWMVDIGGLLHAGRADLGQAAPLWVQPRERVAGWELTQPGHIRLEDVVRQVRPTILIGTAAAPGAFTEDIVREMARHVARPIIFPLSNPTSKSEAVPAALLAWTAGRALVATGSPFPAVPYDGRAIHIGQCNNAFIFPGVGLGVVATGARRVSDGMFVAAAQALSALSPARRDPTASLFPALDDLREVSRQVALAVGAEAQRVGLAEATGAEELARRIDATMWRPDYPPLRSVLG</sequence>
<name>A0A6J4UVK5_9BACT</name>
<dbReference type="PROSITE" id="PS00331">
    <property type="entry name" value="MALIC_ENZYMES"/>
    <property type="match status" value="1"/>
</dbReference>
<evidence type="ECO:0000313" key="11">
    <source>
        <dbReference type="EMBL" id="CAA9561156.1"/>
    </source>
</evidence>
<dbReference type="Pfam" id="PF00390">
    <property type="entry name" value="malic"/>
    <property type="match status" value="1"/>
</dbReference>
<feature type="domain" description="Malic enzyme NAD-binding" evidence="9">
    <location>
        <begin position="97"/>
        <end position="358"/>
    </location>
</feature>
<evidence type="ECO:0000256" key="1">
    <source>
        <dbReference type="ARBA" id="ARBA00001936"/>
    </source>
</evidence>
<dbReference type="Gene3D" id="3.40.50.720">
    <property type="entry name" value="NAD(P)-binding Rossmann-like Domain"/>
    <property type="match status" value="1"/>
</dbReference>
<dbReference type="GO" id="GO:0016616">
    <property type="term" value="F:oxidoreductase activity, acting on the CH-OH group of donors, NAD or NADP as acceptor"/>
    <property type="evidence" value="ECO:0007669"/>
    <property type="project" value="InterPro"/>
</dbReference>
<reference evidence="11" key="1">
    <citation type="submission" date="2020-02" db="EMBL/GenBank/DDBJ databases">
        <authorList>
            <person name="Meier V. D."/>
        </authorList>
    </citation>
    <scope>NUCLEOTIDE SEQUENCE</scope>
    <source>
        <strain evidence="11">AVDCRST_MAG88</strain>
    </source>
</reference>
<dbReference type="GO" id="GO:0004470">
    <property type="term" value="F:malic enzyme activity"/>
    <property type="evidence" value="ECO:0007669"/>
    <property type="project" value="InterPro"/>
</dbReference>
<dbReference type="GO" id="GO:0051287">
    <property type="term" value="F:NAD binding"/>
    <property type="evidence" value="ECO:0007669"/>
    <property type="project" value="InterPro"/>
</dbReference>
<gene>
    <name evidence="11" type="ORF">AVDCRST_MAG88-1516</name>
</gene>
<dbReference type="InterPro" id="IPR012302">
    <property type="entry name" value="Malic_NAD-bd"/>
</dbReference>
<dbReference type="AlphaFoldDB" id="A0A6J4UVK5"/>
<evidence type="ECO:0000256" key="5">
    <source>
        <dbReference type="ARBA" id="ARBA00023027"/>
    </source>
</evidence>
<accession>A0A6J4UVK5</accession>
<evidence type="ECO:0000256" key="7">
    <source>
        <dbReference type="PIRSR" id="PIRSR000106-3"/>
    </source>
</evidence>
<feature type="binding site" evidence="7">
    <location>
        <position position="73"/>
    </location>
    <ligand>
        <name>a divalent metal cation</name>
        <dbReference type="ChEBI" id="CHEBI:60240"/>
    </ligand>
</feature>
<evidence type="ECO:0000259" key="10">
    <source>
        <dbReference type="SMART" id="SM01274"/>
    </source>
</evidence>
<dbReference type="InterPro" id="IPR046346">
    <property type="entry name" value="Aminoacid_DH-like_N_sf"/>
</dbReference>
<dbReference type="SUPFAM" id="SSF51735">
    <property type="entry name" value="NAD(P)-binding Rossmann-fold domains"/>
    <property type="match status" value="1"/>
</dbReference>
<keyword evidence="5" id="KW-0520">NAD</keyword>
<keyword evidence="3 7" id="KW-0479">Metal-binding</keyword>
<dbReference type="InterPro" id="IPR001891">
    <property type="entry name" value="Malic_OxRdtase"/>
</dbReference>
<organism evidence="11">
    <name type="scientific">uncultured Thermomicrobiales bacterium</name>
    <dbReference type="NCBI Taxonomy" id="1645740"/>
    <lineage>
        <taxon>Bacteria</taxon>
        <taxon>Pseudomonadati</taxon>
        <taxon>Thermomicrobiota</taxon>
        <taxon>Thermomicrobia</taxon>
        <taxon>Thermomicrobiales</taxon>
        <taxon>environmental samples</taxon>
    </lineage>
</organism>
<dbReference type="SMART" id="SM01274">
    <property type="entry name" value="malic"/>
    <property type="match status" value="1"/>
</dbReference>
<dbReference type="SUPFAM" id="SSF53223">
    <property type="entry name" value="Aminoacid dehydrogenase-like, N-terminal domain"/>
    <property type="match status" value="1"/>
</dbReference>
<evidence type="ECO:0000256" key="8">
    <source>
        <dbReference type="RuleBase" id="RU003427"/>
    </source>
</evidence>
<proteinExistence type="inferred from homology"/>
<keyword evidence="4 11" id="KW-0560">Oxidoreductase</keyword>
<dbReference type="GO" id="GO:0005829">
    <property type="term" value="C:cytosol"/>
    <property type="evidence" value="ECO:0007669"/>
    <property type="project" value="TreeGrafter"/>
</dbReference>
<dbReference type="PIRSF" id="PIRSF000106">
    <property type="entry name" value="ME"/>
    <property type="match status" value="1"/>
</dbReference>
<feature type="binding site" evidence="6">
    <location>
        <position position="245"/>
    </location>
    <ligand>
        <name>(S)-malate</name>
        <dbReference type="ChEBI" id="CHEBI:15589"/>
    </ligand>
</feature>
<feature type="binding site" evidence="6">
    <location>
        <position position="289"/>
    </location>
    <ligand>
        <name>(S)-malate</name>
        <dbReference type="ChEBI" id="CHEBI:15589"/>
    </ligand>
</feature>
<dbReference type="SMART" id="SM00919">
    <property type="entry name" value="Malic_M"/>
    <property type="match status" value="1"/>
</dbReference>
<dbReference type="PANTHER" id="PTHR23406">
    <property type="entry name" value="MALIC ENZYME-RELATED"/>
    <property type="match status" value="1"/>
</dbReference>
<feature type="binding site" evidence="7">
    <location>
        <position position="72"/>
    </location>
    <ligand>
        <name>a divalent metal cation</name>
        <dbReference type="ChEBI" id="CHEBI:60240"/>
    </ligand>
</feature>
<feature type="non-terminal residue" evidence="11">
    <location>
        <position position="1"/>
    </location>
</feature>
<evidence type="ECO:0000256" key="3">
    <source>
        <dbReference type="ARBA" id="ARBA00022723"/>
    </source>
</evidence>
<dbReference type="Gene3D" id="3.40.50.10380">
    <property type="entry name" value="Malic enzyme, N-terminal domain"/>
    <property type="match status" value="1"/>
</dbReference>
<dbReference type="InterPro" id="IPR015884">
    <property type="entry name" value="Malic_enzyme_CS"/>
</dbReference>
<dbReference type="PRINTS" id="PR00072">
    <property type="entry name" value="MALOXRDTASE"/>
</dbReference>
<feature type="binding site" evidence="7">
    <location>
        <position position="96"/>
    </location>
    <ligand>
        <name>a divalent metal cation</name>
        <dbReference type="ChEBI" id="CHEBI:60240"/>
    </ligand>
</feature>
<dbReference type="GO" id="GO:0046872">
    <property type="term" value="F:metal ion binding"/>
    <property type="evidence" value="ECO:0007669"/>
    <property type="project" value="UniProtKB-KW"/>
</dbReference>